<evidence type="ECO:0000256" key="9">
    <source>
        <dbReference type="SAM" id="MobiDB-lite"/>
    </source>
</evidence>
<dbReference type="Pfam" id="PF01529">
    <property type="entry name" value="DHHC"/>
    <property type="match status" value="1"/>
</dbReference>
<dbReference type="GO" id="GO:0005783">
    <property type="term" value="C:endoplasmic reticulum"/>
    <property type="evidence" value="ECO:0007669"/>
    <property type="project" value="TreeGrafter"/>
</dbReference>
<dbReference type="PANTHER" id="PTHR22883">
    <property type="entry name" value="ZINC FINGER DHHC DOMAIN CONTAINING PROTEIN"/>
    <property type="match status" value="1"/>
</dbReference>
<keyword evidence="7 8" id="KW-0012">Acyltransferase</keyword>
<feature type="transmembrane region" description="Helical" evidence="8">
    <location>
        <begin position="238"/>
        <end position="265"/>
    </location>
</feature>
<dbReference type="GO" id="GO:0005794">
    <property type="term" value="C:Golgi apparatus"/>
    <property type="evidence" value="ECO:0007669"/>
    <property type="project" value="TreeGrafter"/>
</dbReference>
<evidence type="ECO:0000256" key="6">
    <source>
        <dbReference type="ARBA" id="ARBA00023136"/>
    </source>
</evidence>
<evidence type="ECO:0000259" key="10">
    <source>
        <dbReference type="Pfam" id="PF01529"/>
    </source>
</evidence>
<evidence type="ECO:0000256" key="4">
    <source>
        <dbReference type="ARBA" id="ARBA00022692"/>
    </source>
</evidence>
<feature type="region of interest" description="Disordered" evidence="9">
    <location>
        <begin position="131"/>
        <end position="153"/>
    </location>
</feature>
<dbReference type="AlphaFoldDB" id="A0AAF0QPU9"/>
<dbReference type="PANTHER" id="PTHR22883:SF265">
    <property type="entry name" value="PROTEIN S-ACYLTRANSFERASE 22-RELATED"/>
    <property type="match status" value="1"/>
</dbReference>
<dbReference type="EC" id="2.3.1.225" evidence="8"/>
<feature type="region of interest" description="Disordered" evidence="9">
    <location>
        <begin position="595"/>
        <end position="628"/>
    </location>
</feature>
<feature type="compositionally biased region" description="Polar residues" evidence="9">
    <location>
        <begin position="596"/>
        <end position="612"/>
    </location>
</feature>
<keyword evidence="12" id="KW-1185">Reference proteome</keyword>
<evidence type="ECO:0000313" key="11">
    <source>
        <dbReference type="EMBL" id="WMV27927.1"/>
    </source>
</evidence>
<dbReference type="InterPro" id="IPR001594">
    <property type="entry name" value="Palmitoyltrfase_DHHC"/>
</dbReference>
<keyword evidence="6 8" id="KW-0472">Membrane</keyword>
<keyword evidence="5 8" id="KW-1133">Transmembrane helix</keyword>
<accession>A0AAF0QPU9</accession>
<feature type="transmembrane region" description="Helical" evidence="8">
    <location>
        <begin position="285"/>
        <end position="315"/>
    </location>
</feature>
<evidence type="ECO:0000256" key="1">
    <source>
        <dbReference type="ARBA" id="ARBA00004127"/>
    </source>
</evidence>
<dbReference type="Proteomes" id="UP001234989">
    <property type="component" value="Chromosome 5"/>
</dbReference>
<feature type="domain" description="Palmitoyltransferase DHHC" evidence="10">
    <location>
        <begin position="193"/>
        <end position="326"/>
    </location>
</feature>
<dbReference type="EMBL" id="CP133616">
    <property type="protein sequence ID" value="WMV27927.1"/>
    <property type="molecule type" value="Genomic_DNA"/>
</dbReference>
<evidence type="ECO:0000256" key="7">
    <source>
        <dbReference type="ARBA" id="ARBA00023315"/>
    </source>
</evidence>
<reference evidence="11" key="1">
    <citation type="submission" date="2023-08" db="EMBL/GenBank/DDBJ databases">
        <title>A de novo genome assembly of Solanum verrucosum Schlechtendal, a Mexican diploid species geographically isolated from the other diploid A-genome species in potato relatives.</title>
        <authorList>
            <person name="Hosaka K."/>
        </authorList>
    </citation>
    <scope>NUCLEOTIDE SEQUENCE</scope>
    <source>
        <tissue evidence="11">Young leaves</tissue>
    </source>
</reference>
<evidence type="ECO:0000313" key="12">
    <source>
        <dbReference type="Proteomes" id="UP001234989"/>
    </source>
</evidence>
<feature type="transmembrane region" description="Helical" evidence="8">
    <location>
        <begin position="54"/>
        <end position="76"/>
    </location>
</feature>
<name>A0AAF0QPU9_SOLVR</name>
<comment type="similarity">
    <text evidence="2 8">Belongs to the DHHC palmitoyltransferase family.</text>
</comment>
<dbReference type="GO" id="GO:0006612">
    <property type="term" value="P:protein targeting to membrane"/>
    <property type="evidence" value="ECO:0007669"/>
    <property type="project" value="TreeGrafter"/>
</dbReference>
<gene>
    <name evidence="11" type="ORF">MTR67_021312</name>
</gene>
<feature type="compositionally biased region" description="Basic and acidic residues" evidence="9">
    <location>
        <begin position="141"/>
        <end position="153"/>
    </location>
</feature>
<protein>
    <recommendedName>
        <fullName evidence="8">S-acyltransferase</fullName>
        <ecNumber evidence="8">2.3.1.225</ecNumber>
    </recommendedName>
    <alternativeName>
        <fullName evidence="8">Palmitoyltransferase</fullName>
    </alternativeName>
</protein>
<evidence type="ECO:0000256" key="2">
    <source>
        <dbReference type="ARBA" id="ARBA00008574"/>
    </source>
</evidence>
<comment type="subcellular location">
    <subcellularLocation>
        <location evidence="1">Endomembrane system</location>
        <topology evidence="1">Multi-pass membrane protein</topology>
    </subcellularLocation>
</comment>
<evidence type="ECO:0000256" key="3">
    <source>
        <dbReference type="ARBA" id="ARBA00022679"/>
    </source>
</evidence>
<comment type="catalytic activity">
    <reaction evidence="8">
        <text>L-cysteinyl-[protein] + hexadecanoyl-CoA = S-hexadecanoyl-L-cysteinyl-[protein] + CoA</text>
        <dbReference type="Rhea" id="RHEA:36683"/>
        <dbReference type="Rhea" id="RHEA-COMP:10131"/>
        <dbReference type="Rhea" id="RHEA-COMP:11032"/>
        <dbReference type="ChEBI" id="CHEBI:29950"/>
        <dbReference type="ChEBI" id="CHEBI:57287"/>
        <dbReference type="ChEBI" id="CHEBI:57379"/>
        <dbReference type="ChEBI" id="CHEBI:74151"/>
        <dbReference type="EC" id="2.3.1.225"/>
    </reaction>
</comment>
<feature type="transmembrane region" description="Helical" evidence="8">
    <location>
        <begin position="25"/>
        <end position="47"/>
    </location>
</feature>
<sequence>AATFNQHNEEAWMATSLSSSSGSNFFSFVVAVAVFLALGFAFYVFFAPFVGKKLLQYIVMGLYTPLIISAFGLYIWCAAADPADPGVFKSKKYLKKLDHKKQVQLKESKLGCETNSSIQDANAASIEENATGKNNKGAEPAADHNETEQKITDTRQRSCSSGLLALLPCAIISNCAGRHEESSQQQLSEDGMFYCSLCEVEVFKYSKHCRVCDKCVDQFDHHCRWINNCIGKRNYRKFFTLMVSALLLLILQWSTGILVLICCFVEKKKFSAEITSKLGSSFSIVPFVIVVAVCTILAMIATLPLAQLFFFHILLIKKGISTYDYIIALRDQEQQGVAGQQSPQMSTVSSLTGLSSASSFNTFHRAAWCTPPRLFVEDQTFIEFAVLIYNYLSVGYGISSPLYDVVPPDTVSVSSLGKRSTAEEPIKKKNPAAVKISPWTLARLNAEDVSKAAAEARKKSKILQPVVRNKEPYILETNSSLGSSGRRMVPRVDNNRRRASKRVRLPAELPFETMSKIPNDIAQNSRRPMIIESSSSLAPLQLEARSDFRTTRGLSTSGVVVASSPESSLDSPDIHPLRVSSSGVEDAARLVGHLSSGMTLQKDTPLSRSTSDGYEASGGEDSDRVPTRIVQRSTRWSSILFGSDQQDDRVRRLMVPSSSSQANIRKH</sequence>
<keyword evidence="4 8" id="KW-0812">Transmembrane</keyword>
<evidence type="ECO:0000256" key="5">
    <source>
        <dbReference type="ARBA" id="ARBA00022989"/>
    </source>
</evidence>
<dbReference type="GO" id="GO:0019706">
    <property type="term" value="F:protein-cysteine S-palmitoyltransferase activity"/>
    <property type="evidence" value="ECO:0007669"/>
    <property type="project" value="UniProtKB-EC"/>
</dbReference>
<evidence type="ECO:0000256" key="8">
    <source>
        <dbReference type="RuleBase" id="RU079119"/>
    </source>
</evidence>
<comment type="domain">
    <text evidence="8">The DHHC domain is required for palmitoyltransferase activity.</text>
</comment>
<keyword evidence="3 8" id="KW-0808">Transferase</keyword>
<proteinExistence type="inferred from homology"/>
<feature type="compositionally biased region" description="Polar residues" evidence="9">
    <location>
        <begin position="554"/>
        <end position="570"/>
    </location>
</feature>
<feature type="region of interest" description="Disordered" evidence="9">
    <location>
        <begin position="554"/>
        <end position="580"/>
    </location>
</feature>
<dbReference type="InterPro" id="IPR039859">
    <property type="entry name" value="PFA4/ZDH16/20/ERF2-like"/>
</dbReference>
<dbReference type="PROSITE" id="PS50216">
    <property type="entry name" value="DHHC"/>
    <property type="match status" value="1"/>
</dbReference>
<feature type="non-terminal residue" evidence="11">
    <location>
        <position position="1"/>
    </location>
</feature>
<organism evidence="11 12">
    <name type="scientific">Solanum verrucosum</name>
    <dbReference type="NCBI Taxonomy" id="315347"/>
    <lineage>
        <taxon>Eukaryota</taxon>
        <taxon>Viridiplantae</taxon>
        <taxon>Streptophyta</taxon>
        <taxon>Embryophyta</taxon>
        <taxon>Tracheophyta</taxon>
        <taxon>Spermatophyta</taxon>
        <taxon>Magnoliopsida</taxon>
        <taxon>eudicotyledons</taxon>
        <taxon>Gunneridae</taxon>
        <taxon>Pentapetalae</taxon>
        <taxon>asterids</taxon>
        <taxon>lamiids</taxon>
        <taxon>Solanales</taxon>
        <taxon>Solanaceae</taxon>
        <taxon>Solanoideae</taxon>
        <taxon>Solaneae</taxon>
        <taxon>Solanum</taxon>
    </lineage>
</organism>